<dbReference type="Gene3D" id="1.10.10.10">
    <property type="entry name" value="Winged helix-like DNA-binding domain superfamily/Winged helix DNA-binding domain"/>
    <property type="match status" value="1"/>
</dbReference>
<dbReference type="InterPro" id="IPR000524">
    <property type="entry name" value="Tscrpt_reg_HTH_GntR"/>
</dbReference>
<dbReference type="CDD" id="cd07377">
    <property type="entry name" value="WHTH_GntR"/>
    <property type="match status" value="1"/>
</dbReference>
<dbReference type="InterPro" id="IPR008920">
    <property type="entry name" value="TF_FadR/GntR_C"/>
</dbReference>
<dbReference type="AlphaFoldDB" id="A0A3B0S4U5"/>
<dbReference type="InterPro" id="IPR011711">
    <property type="entry name" value="GntR_C"/>
</dbReference>
<dbReference type="PRINTS" id="PR00035">
    <property type="entry name" value="HTHGNTR"/>
</dbReference>
<dbReference type="PANTHER" id="PTHR43537:SF5">
    <property type="entry name" value="UXU OPERON TRANSCRIPTIONAL REGULATOR"/>
    <property type="match status" value="1"/>
</dbReference>
<name>A0A3B0S4U5_9ZZZZ</name>
<reference evidence="5" key="1">
    <citation type="submission" date="2018-06" db="EMBL/GenBank/DDBJ databases">
        <authorList>
            <person name="Zhirakovskaya E."/>
        </authorList>
    </citation>
    <scope>NUCLEOTIDE SEQUENCE</scope>
</reference>
<feature type="domain" description="HTH gntR-type" evidence="4">
    <location>
        <begin position="4"/>
        <end position="72"/>
    </location>
</feature>
<dbReference type="PANTHER" id="PTHR43537">
    <property type="entry name" value="TRANSCRIPTIONAL REGULATOR, GNTR FAMILY"/>
    <property type="match status" value="1"/>
</dbReference>
<dbReference type="SMART" id="SM00895">
    <property type="entry name" value="FCD"/>
    <property type="match status" value="1"/>
</dbReference>
<dbReference type="Gene3D" id="1.20.120.530">
    <property type="entry name" value="GntR ligand-binding domain-like"/>
    <property type="match status" value="1"/>
</dbReference>
<dbReference type="GO" id="GO:0003677">
    <property type="term" value="F:DNA binding"/>
    <property type="evidence" value="ECO:0007669"/>
    <property type="project" value="UniProtKB-KW"/>
</dbReference>
<dbReference type="SMART" id="SM00345">
    <property type="entry name" value="HTH_GNTR"/>
    <property type="match status" value="1"/>
</dbReference>
<evidence type="ECO:0000259" key="4">
    <source>
        <dbReference type="PROSITE" id="PS50949"/>
    </source>
</evidence>
<evidence type="ECO:0000256" key="3">
    <source>
        <dbReference type="ARBA" id="ARBA00023163"/>
    </source>
</evidence>
<protein>
    <submittedName>
        <fullName evidence="5">Transcriptional regulator, GntR family</fullName>
    </submittedName>
</protein>
<evidence type="ECO:0000313" key="5">
    <source>
        <dbReference type="EMBL" id="VAV98071.1"/>
    </source>
</evidence>
<dbReference type="InterPro" id="IPR036390">
    <property type="entry name" value="WH_DNA-bd_sf"/>
</dbReference>
<gene>
    <name evidence="5" type="ORF">MNBD_ALPHA04-311</name>
</gene>
<dbReference type="SUPFAM" id="SSF48008">
    <property type="entry name" value="GntR ligand-binding domain-like"/>
    <property type="match status" value="1"/>
</dbReference>
<keyword evidence="1" id="KW-0805">Transcription regulation</keyword>
<dbReference type="GO" id="GO:0003700">
    <property type="term" value="F:DNA-binding transcription factor activity"/>
    <property type="evidence" value="ECO:0007669"/>
    <property type="project" value="InterPro"/>
</dbReference>
<evidence type="ECO:0000256" key="1">
    <source>
        <dbReference type="ARBA" id="ARBA00023015"/>
    </source>
</evidence>
<keyword evidence="3" id="KW-0804">Transcription</keyword>
<accession>A0A3B0S4U5</accession>
<dbReference type="Pfam" id="PF00392">
    <property type="entry name" value="GntR"/>
    <property type="match status" value="1"/>
</dbReference>
<keyword evidence="2" id="KW-0238">DNA-binding</keyword>
<dbReference type="SUPFAM" id="SSF46785">
    <property type="entry name" value="Winged helix' DNA-binding domain"/>
    <property type="match status" value="1"/>
</dbReference>
<sequence>MGEKRLFHSVAEQITDLIKGGVFPAGARLPGERELAERFGVSRVTIREAEIALQAIGRIEIKTGSGVYVCEKQSGNSAHLPDVSAFELTEARSLFESEAAALAARNISDQDLKKLEELIDQMASSDDAISTEADQQFHVLIAKASGNAAIVHTIETLWRMREELPDVKATYEAVCETDAAYRAKEHQGICDALLARDPDAARSAMREHFNRLIESMLDATEKKALAEVQQRASESRERFLTSARTK</sequence>
<dbReference type="EMBL" id="UOEF01000261">
    <property type="protein sequence ID" value="VAV98071.1"/>
    <property type="molecule type" value="Genomic_DNA"/>
</dbReference>
<organism evidence="5">
    <name type="scientific">hydrothermal vent metagenome</name>
    <dbReference type="NCBI Taxonomy" id="652676"/>
    <lineage>
        <taxon>unclassified sequences</taxon>
        <taxon>metagenomes</taxon>
        <taxon>ecological metagenomes</taxon>
    </lineage>
</organism>
<dbReference type="InterPro" id="IPR036388">
    <property type="entry name" value="WH-like_DNA-bd_sf"/>
</dbReference>
<dbReference type="PROSITE" id="PS50949">
    <property type="entry name" value="HTH_GNTR"/>
    <property type="match status" value="1"/>
</dbReference>
<evidence type="ECO:0000256" key="2">
    <source>
        <dbReference type="ARBA" id="ARBA00023125"/>
    </source>
</evidence>
<dbReference type="Pfam" id="PF07729">
    <property type="entry name" value="FCD"/>
    <property type="match status" value="1"/>
</dbReference>
<proteinExistence type="predicted"/>